<dbReference type="HOGENOM" id="CLU_2771284_0_0_11"/>
<reference evidence="2 3" key="1">
    <citation type="submission" date="2011-05" db="EMBL/GenBank/DDBJ databases">
        <title>Whole genome sequence of Microlunatus phosphovorus NM-1.</title>
        <authorList>
            <person name="Hosoyama A."/>
            <person name="Sasaki K."/>
            <person name="Harada T."/>
            <person name="Igarashi R."/>
            <person name="Kawakoshi A."/>
            <person name="Sasagawa M."/>
            <person name="Fukada J."/>
            <person name="Nakamura S."/>
            <person name="Katano Y."/>
            <person name="Hanada S."/>
            <person name="Kamagata Y."/>
            <person name="Nakamura N."/>
            <person name="Yamazaki S."/>
            <person name="Fujita N."/>
        </authorList>
    </citation>
    <scope>NUCLEOTIDE SEQUENCE [LARGE SCALE GENOMIC DNA]</scope>
    <source>
        <strain evidence="3">ATCC 700054 / DSM 10555 / JCM 9379 / NBRC 101784 / NCIMB 13414 / VKM Ac-1990 / NM-1</strain>
    </source>
</reference>
<protein>
    <submittedName>
        <fullName evidence="2">Uncharacterized protein</fullName>
    </submittedName>
</protein>
<evidence type="ECO:0000313" key="2">
    <source>
        <dbReference type="EMBL" id="BAK34754.1"/>
    </source>
</evidence>
<feature type="compositionally biased region" description="Pro residues" evidence="1">
    <location>
        <begin position="55"/>
        <end position="69"/>
    </location>
</feature>
<organism evidence="2 3">
    <name type="scientific">Microlunatus phosphovorus (strain ATCC 700054 / DSM 10555 / JCM 9379 / NBRC 101784 / NCIMB 13414 / VKM Ac-1990 / NM-1)</name>
    <dbReference type="NCBI Taxonomy" id="1032480"/>
    <lineage>
        <taxon>Bacteria</taxon>
        <taxon>Bacillati</taxon>
        <taxon>Actinomycetota</taxon>
        <taxon>Actinomycetes</taxon>
        <taxon>Propionibacteriales</taxon>
        <taxon>Propionibacteriaceae</taxon>
        <taxon>Microlunatus</taxon>
    </lineage>
</organism>
<dbReference type="KEGG" id="mph:MLP_17400"/>
<dbReference type="EMBL" id="AP012204">
    <property type="protein sequence ID" value="BAK34754.1"/>
    <property type="molecule type" value="Genomic_DNA"/>
</dbReference>
<dbReference type="AlphaFoldDB" id="F5XS73"/>
<keyword evidence="3" id="KW-1185">Reference proteome</keyword>
<proteinExistence type="predicted"/>
<feature type="region of interest" description="Disordered" evidence="1">
    <location>
        <begin position="47"/>
        <end position="69"/>
    </location>
</feature>
<dbReference type="STRING" id="1032480.MLP_17400"/>
<dbReference type="Proteomes" id="UP000007947">
    <property type="component" value="Chromosome"/>
</dbReference>
<name>F5XS73_MICPN</name>
<gene>
    <name evidence="2" type="ordered locus">MLP_17400</name>
</gene>
<accession>F5XS73</accession>
<sequence>MSQDAAADQQPATGLTEVDEALAGLADLGRRPVSEHPEALSAVHEVLHQTLQTPPAVPQRPPMPRPPGS</sequence>
<evidence type="ECO:0000313" key="3">
    <source>
        <dbReference type="Proteomes" id="UP000007947"/>
    </source>
</evidence>
<evidence type="ECO:0000256" key="1">
    <source>
        <dbReference type="SAM" id="MobiDB-lite"/>
    </source>
</evidence>